<dbReference type="Proteomes" id="UP000186914">
    <property type="component" value="Unassembled WGS sequence"/>
</dbReference>
<dbReference type="RefSeq" id="WP_076432051.1">
    <property type="nucleotide sequence ID" value="NZ_FTNO01000005.1"/>
</dbReference>
<evidence type="ECO:0000259" key="6">
    <source>
        <dbReference type="Pfam" id="PF01699"/>
    </source>
</evidence>
<feature type="domain" description="Sodium/calcium exchanger membrane region" evidence="6">
    <location>
        <begin position="8"/>
        <end position="148"/>
    </location>
</feature>
<evidence type="ECO:0000256" key="2">
    <source>
        <dbReference type="ARBA" id="ARBA00022692"/>
    </source>
</evidence>
<dbReference type="PANTHER" id="PTHR10846:SF8">
    <property type="entry name" value="INNER MEMBRANE PROTEIN YRBG"/>
    <property type="match status" value="1"/>
</dbReference>
<accession>A0A1N7E7K6</accession>
<keyword evidence="8" id="KW-1185">Reference proteome</keyword>
<evidence type="ECO:0000313" key="7">
    <source>
        <dbReference type="EMBL" id="SIR84051.1"/>
    </source>
</evidence>
<evidence type="ECO:0000256" key="3">
    <source>
        <dbReference type="ARBA" id="ARBA00022989"/>
    </source>
</evidence>
<feature type="transmembrane region" description="Helical" evidence="5">
    <location>
        <begin position="237"/>
        <end position="258"/>
    </location>
</feature>
<feature type="transmembrane region" description="Helical" evidence="5">
    <location>
        <begin position="72"/>
        <end position="98"/>
    </location>
</feature>
<evidence type="ECO:0000256" key="1">
    <source>
        <dbReference type="ARBA" id="ARBA00004141"/>
    </source>
</evidence>
<evidence type="ECO:0000256" key="4">
    <source>
        <dbReference type="ARBA" id="ARBA00023136"/>
    </source>
</evidence>
<keyword evidence="2 5" id="KW-0812">Transmembrane</keyword>
<dbReference type="InterPro" id="IPR004481">
    <property type="entry name" value="K/Na/Ca-exchanger"/>
</dbReference>
<dbReference type="PANTHER" id="PTHR10846">
    <property type="entry name" value="SODIUM/POTASSIUM/CALCIUM EXCHANGER"/>
    <property type="match status" value="1"/>
</dbReference>
<feature type="transmembrane region" description="Helical" evidence="5">
    <location>
        <begin position="264"/>
        <end position="283"/>
    </location>
</feature>
<dbReference type="GO" id="GO:0005262">
    <property type="term" value="F:calcium channel activity"/>
    <property type="evidence" value="ECO:0007669"/>
    <property type="project" value="TreeGrafter"/>
</dbReference>
<organism evidence="7 8">
    <name type="scientific">Haladaptatus litoreus</name>
    <dbReference type="NCBI Taxonomy" id="553468"/>
    <lineage>
        <taxon>Archaea</taxon>
        <taxon>Methanobacteriati</taxon>
        <taxon>Methanobacteriota</taxon>
        <taxon>Stenosarchaea group</taxon>
        <taxon>Halobacteria</taxon>
        <taxon>Halobacteriales</taxon>
        <taxon>Haladaptataceae</taxon>
        <taxon>Haladaptatus</taxon>
    </lineage>
</organism>
<comment type="subcellular location">
    <subcellularLocation>
        <location evidence="1">Membrane</location>
        <topology evidence="1">Multi-pass membrane protein</topology>
    </subcellularLocation>
</comment>
<keyword evidence="4 5" id="KW-0472">Membrane</keyword>
<dbReference type="GO" id="GO:0006874">
    <property type="term" value="P:intracellular calcium ion homeostasis"/>
    <property type="evidence" value="ECO:0007669"/>
    <property type="project" value="TreeGrafter"/>
</dbReference>
<sequence>MTDGGLIALVTFGLSIGALWVGAEVFVSNAARVARRFGLSELVVGLTVVALGTSAPEAAVSIDAALVGNGNIAVANVVGSNFFNIGVVLGGIAVAVGVRSSSRMVRRDGLAMILSALLMLALLWNLQVSRLDGIVLLVTFVGYLAILFIRPDEPVKPPTDERATTWHTALLLVGGLGIIVVGAHFLVESAVFIAAAVGLSEWVIGETIVAVGTSTPEVVASAAAARKGMGDIAAGNLIGSNVFNSLFILGITSTLTPIEVVETAVGTTIWLLGLSVLTVVLLGTKGKLGRLEGAVLVVINLTRWILDVL</sequence>
<evidence type="ECO:0000256" key="5">
    <source>
        <dbReference type="SAM" id="Phobius"/>
    </source>
</evidence>
<dbReference type="OrthoDB" id="142185at2157"/>
<gene>
    <name evidence="7" type="ORF">SAMN05421858_4091</name>
</gene>
<feature type="transmembrane region" description="Helical" evidence="5">
    <location>
        <begin position="110"/>
        <end position="127"/>
    </location>
</feature>
<feature type="transmembrane region" description="Helical" evidence="5">
    <location>
        <begin position="6"/>
        <end position="27"/>
    </location>
</feature>
<dbReference type="GO" id="GO:0005886">
    <property type="term" value="C:plasma membrane"/>
    <property type="evidence" value="ECO:0007669"/>
    <property type="project" value="TreeGrafter"/>
</dbReference>
<dbReference type="EMBL" id="FTNO01000005">
    <property type="protein sequence ID" value="SIR84051.1"/>
    <property type="molecule type" value="Genomic_DNA"/>
</dbReference>
<reference evidence="8" key="1">
    <citation type="submission" date="2017-01" db="EMBL/GenBank/DDBJ databases">
        <authorList>
            <person name="Varghese N."/>
            <person name="Submissions S."/>
        </authorList>
    </citation>
    <scope>NUCLEOTIDE SEQUENCE [LARGE SCALE GENOMIC DNA]</scope>
    <source>
        <strain evidence="8">CGMCC 1.7737</strain>
    </source>
</reference>
<feature type="domain" description="Sodium/calcium exchanger membrane region" evidence="6">
    <location>
        <begin position="169"/>
        <end position="299"/>
    </location>
</feature>
<dbReference type="InterPro" id="IPR004837">
    <property type="entry name" value="NaCa_Exmemb"/>
</dbReference>
<keyword evidence="3 5" id="KW-1133">Transmembrane helix</keyword>
<dbReference type="NCBIfam" id="TIGR00367">
    <property type="entry name" value="calcium/sodium antiporter"/>
    <property type="match status" value="1"/>
</dbReference>
<proteinExistence type="predicted"/>
<dbReference type="Gene3D" id="1.20.1420.30">
    <property type="entry name" value="NCX, central ion-binding region"/>
    <property type="match status" value="1"/>
</dbReference>
<dbReference type="InterPro" id="IPR044880">
    <property type="entry name" value="NCX_ion-bd_dom_sf"/>
</dbReference>
<name>A0A1N7E7K6_9EURY</name>
<evidence type="ECO:0000313" key="8">
    <source>
        <dbReference type="Proteomes" id="UP000186914"/>
    </source>
</evidence>
<dbReference type="Pfam" id="PF01699">
    <property type="entry name" value="Na_Ca_ex"/>
    <property type="match status" value="2"/>
</dbReference>
<protein>
    <submittedName>
        <fullName evidence="7">Cation:H+ antiporter</fullName>
    </submittedName>
</protein>
<dbReference type="GO" id="GO:0008273">
    <property type="term" value="F:calcium, potassium:sodium antiporter activity"/>
    <property type="evidence" value="ECO:0007669"/>
    <property type="project" value="TreeGrafter"/>
</dbReference>
<feature type="transmembrane region" description="Helical" evidence="5">
    <location>
        <begin position="170"/>
        <end position="196"/>
    </location>
</feature>
<feature type="transmembrane region" description="Helical" evidence="5">
    <location>
        <begin position="133"/>
        <end position="149"/>
    </location>
</feature>
<dbReference type="AlphaFoldDB" id="A0A1N7E7K6"/>